<dbReference type="Proteomes" id="UP001336835">
    <property type="component" value="Unassembled WGS sequence"/>
</dbReference>
<evidence type="ECO:0000313" key="2">
    <source>
        <dbReference type="Proteomes" id="UP001336835"/>
    </source>
</evidence>
<dbReference type="EMBL" id="JAZDQT010000003">
    <property type="protein sequence ID" value="MEE1947069.1"/>
    <property type="molecule type" value="Genomic_DNA"/>
</dbReference>
<name>A0ABU7IC87_9SPHI</name>
<sequence>MEQMQVLTELSKLTENLLYFSESESPYTITVWTDVQPHQLAEQIAASQPTNAQLKPVDFHLFFEQLVNRVDPSDSVLIENAKRTSRLKDFLQTNLSQLQVFRAEGSSAIPIFIAGFLPNQSCVLLQTKAIET</sequence>
<organism evidence="1 2">
    <name type="scientific">Pedobacter albus</name>
    <dbReference type="NCBI Taxonomy" id="3113905"/>
    <lineage>
        <taxon>Bacteria</taxon>
        <taxon>Pseudomonadati</taxon>
        <taxon>Bacteroidota</taxon>
        <taxon>Sphingobacteriia</taxon>
        <taxon>Sphingobacteriales</taxon>
        <taxon>Sphingobacteriaceae</taxon>
        <taxon>Pedobacter</taxon>
    </lineage>
</organism>
<dbReference type="InterPro" id="IPR036587">
    <property type="entry name" value="NucleaseA_inhib-like_sf"/>
</dbReference>
<keyword evidence="2" id="KW-1185">Reference proteome</keyword>
<comment type="caution">
    <text evidence="1">The sequence shown here is derived from an EMBL/GenBank/DDBJ whole genome shotgun (WGS) entry which is preliminary data.</text>
</comment>
<reference evidence="1 2" key="1">
    <citation type="submission" date="2024-01" db="EMBL/GenBank/DDBJ databases">
        <title>Pedobacter sp. nov., isolated from fresh soil.</title>
        <authorList>
            <person name="Le N.T.T."/>
        </authorList>
    </citation>
    <scope>NUCLEOTIDE SEQUENCE [LARGE SCALE GENOMIC DNA]</scope>
    <source>
        <strain evidence="1 2">KR3-3</strain>
    </source>
</reference>
<dbReference type="Pfam" id="PF07924">
    <property type="entry name" value="NuiA"/>
    <property type="match status" value="1"/>
</dbReference>
<dbReference type="RefSeq" id="WP_330109355.1">
    <property type="nucleotide sequence ID" value="NZ_JAZDQT010000003.1"/>
</dbReference>
<proteinExistence type="predicted"/>
<dbReference type="Gene3D" id="3.40.1460.10">
    <property type="entry name" value="Nuclease A inhibitor-like"/>
    <property type="match status" value="1"/>
</dbReference>
<dbReference type="SUPFAM" id="SSF82602">
    <property type="entry name" value="Nuclease A inhibitor (NuiA)"/>
    <property type="match status" value="1"/>
</dbReference>
<protein>
    <submittedName>
        <fullName evidence="1">Nuclease A inhibitor family protein</fullName>
    </submittedName>
</protein>
<accession>A0ABU7IC87</accession>
<evidence type="ECO:0000313" key="1">
    <source>
        <dbReference type="EMBL" id="MEE1947069.1"/>
    </source>
</evidence>
<dbReference type="InterPro" id="IPR012489">
    <property type="entry name" value="NucleaseA_inhib-like"/>
</dbReference>
<gene>
    <name evidence="1" type="ORF">VRU48_18230</name>
</gene>